<keyword evidence="3" id="KW-1185">Reference proteome</keyword>
<evidence type="ECO:0000259" key="1">
    <source>
        <dbReference type="Pfam" id="PF23639"/>
    </source>
</evidence>
<accession>A0A256FTS9</accession>
<dbReference type="RefSeq" id="WP_094507394.1">
    <property type="nucleotide sequence ID" value="NZ_JBHEEK010000015.1"/>
</dbReference>
<dbReference type="InterPro" id="IPR055570">
    <property type="entry name" value="DUF7146"/>
</dbReference>
<feature type="domain" description="DUF7146" evidence="1">
    <location>
        <begin position="131"/>
        <end position="222"/>
    </location>
</feature>
<dbReference type="EMBL" id="NNRJ01000027">
    <property type="protein sequence ID" value="OYR18233.1"/>
    <property type="molecule type" value="Genomic_DNA"/>
</dbReference>
<evidence type="ECO:0000313" key="2">
    <source>
        <dbReference type="EMBL" id="OYR18233.1"/>
    </source>
</evidence>
<proteinExistence type="predicted"/>
<comment type="caution">
    <text evidence="2">The sequence shown here is derived from an EMBL/GenBank/DDBJ whole genome shotgun (WGS) entry which is preliminary data.</text>
</comment>
<reference evidence="2 3" key="1">
    <citation type="submission" date="2017-07" db="EMBL/GenBank/DDBJ databases">
        <title>Phylogenetic study on the rhizospheric bacterium Ochrobactrum sp. A44.</title>
        <authorList>
            <person name="Krzyzanowska D.M."/>
            <person name="Ossowicki A."/>
            <person name="Rajewska M."/>
            <person name="Maciag T."/>
            <person name="Kaczynski Z."/>
            <person name="Czerwicka M."/>
            <person name="Jafra S."/>
        </authorList>
    </citation>
    <scope>NUCLEOTIDE SEQUENCE [LARGE SCALE GENOMIC DNA]</scope>
    <source>
        <strain evidence="2 3">DSM 7216</strain>
    </source>
</reference>
<dbReference type="Proteomes" id="UP000215590">
    <property type="component" value="Unassembled WGS sequence"/>
</dbReference>
<sequence length="1134" mass="127165">MRFEPKQNFQIRKSFEKADVQKALLNNLEQLCEKAFGKQHKSTRGNAWRYDDNGVTIVDASIGSYYNFAHARGGNVFEIAKIALGIENAKFPEVLKAAGEWLNIKPDYTPSKSFRRSTTEKSVLEKAIESNAFWHSSLPLDGTPAEKYLNSRHITNFPEDACRWNPFKKCIVFAIENISARCAGRRVITGVSVVYLDENGNKREVYDATKRVHGHKKGNAVCFPGTDLKGEFIRAEGAETALSIWLAFKGQLTVIATCGTARELDVPENRHFIDCRDDDKQFTSNGKPNIGPDKAAAAIKRQVLKRGGMYNEVWPYGKRTHTGHDFNDLLIEYGPEFVKNSIEQQIARTIVEDNSIELTVKNKPESIPAQVIEDQLNRRNFLHVAKSSVGAGKTHEIIHSAIVRFSDAIDQHVAKILTATGKTYSYVDPDKLDNIEGIILMLVPNHKLSQEFSDRLTRDTGISSEIYKSIEQMDPENPDQKLCKRAAEIAPHRANMIDMQKEICATCPFFEDCGFQNQLRRLEYNRPRVLIASQNMLQSGKTPYALRGRRIVSIIVDESPLAALEKKHILSVAEINEPLHPSVAIKDQRALLKNKPSILETADEFLTALNATIKAYVKDGKPVGAYDFAKRLTHNFYPKLAQSGNVNISINVLEMLEKAHKSIYSMLLGKSDEKDWKNRSFNARVMRMVGFIEELKDIAYLDFTYDLSSNQTSSCKVEQYKIDRLRNGWQPLISFVFDDKTATTHLKMTVSGVHKDLSYAPIIFADATAEMSLIEPMFGRHISSSVVADIAAPHARFFQDVSRSYSKTYLSKKKNIEKIADFISRTTKGMSSVLVVTNKSVAEEMRKIPSLQQCAFEHFNAVAGLDGYKNYEACFVIGRPQPSVESVSDTIHALGGTHDAKEWQQVEKSRTVVIGCKKWTAKYKGAGSSDPIANGVLQQTATGQVIQGLGRLRQIWREEGAVCDTYILSDVSVPFPVEVINPAEVDLFDDHQRMQVRGIVFDMPAAESKVSEGTALAISNRTLEERRAKLRDYGVDQSWRAQYTAFYYRLAGPGMKLQSGLFDSRFTADDVKRIITEHLGEIAEFAHTDFDADTFAKPQPADAFDELNFTPQALIEPEVPAYLKQICGASAPPT</sequence>
<dbReference type="AlphaFoldDB" id="A0A256FTS9"/>
<organism evidence="2 3">
    <name type="scientific">Brucella thiophenivorans</name>
    <dbReference type="NCBI Taxonomy" id="571255"/>
    <lineage>
        <taxon>Bacteria</taxon>
        <taxon>Pseudomonadati</taxon>
        <taxon>Pseudomonadota</taxon>
        <taxon>Alphaproteobacteria</taxon>
        <taxon>Hyphomicrobiales</taxon>
        <taxon>Brucellaceae</taxon>
        <taxon>Brucella/Ochrobactrum group</taxon>
        <taxon>Brucella</taxon>
    </lineage>
</organism>
<dbReference type="Pfam" id="PF23639">
    <property type="entry name" value="DUF7146"/>
    <property type="match status" value="1"/>
</dbReference>
<protein>
    <submittedName>
        <fullName evidence="2">Toprim domain protein</fullName>
    </submittedName>
</protein>
<evidence type="ECO:0000313" key="3">
    <source>
        <dbReference type="Proteomes" id="UP000215590"/>
    </source>
</evidence>
<name>A0A256FTS9_9HYPH</name>
<gene>
    <name evidence="2" type="ORF">CEV31_4245</name>
</gene>